<gene>
    <name evidence="8" type="ORF">CTEN210_02310</name>
</gene>
<dbReference type="PANTHER" id="PTHR45800:SF11">
    <property type="entry name" value="PHOSPHATIDYLINOSITOL 3-KINASE-RELATED PROTEIN KINASE"/>
    <property type="match status" value="1"/>
</dbReference>
<dbReference type="Gene3D" id="3.10.20.90">
    <property type="entry name" value="Phosphatidylinositol 3-kinase Catalytic Subunit, Chain A, domain 1"/>
    <property type="match status" value="1"/>
</dbReference>
<keyword evidence="2" id="KW-0808">Transferase</keyword>
<dbReference type="InterPro" id="IPR044571">
    <property type="entry name" value="P4KG1-8"/>
</dbReference>
<name>A0AAD3CHC1_9STRA</name>
<proteinExistence type="inferred from homology"/>
<reference evidence="8 9" key="1">
    <citation type="journal article" date="2021" name="Sci. Rep.">
        <title>The genome of the diatom Chaetoceros tenuissimus carries an ancient integrated fragment of an extant virus.</title>
        <authorList>
            <person name="Hongo Y."/>
            <person name="Kimura K."/>
            <person name="Takaki Y."/>
            <person name="Yoshida Y."/>
            <person name="Baba S."/>
            <person name="Kobayashi G."/>
            <person name="Nagasaki K."/>
            <person name="Hano T."/>
            <person name="Tomaru Y."/>
        </authorList>
    </citation>
    <scope>NUCLEOTIDE SEQUENCE [LARGE SCALE GENOMIC DNA]</scope>
    <source>
        <strain evidence="8 9">NIES-3715</strain>
    </source>
</reference>
<feature type="region of interest" description="Disordered" evidence="6">
    <location>
        <begin position="209"/>
        <end position="236"/>
    </location>
</feature>
<dbReference type="Proteomes" id="UP001054902">
    <property type="component" value="Unassembled WGS sequence"/>
</dbReference>
<evidence type="ECO:0000256" key="3">
    <source>
        <dbReference type="ARBA" id="ARBA00022741"/>
    </source>
</evidence>
<comment type="caution">
    <text evidence="8">The sequence shown here is derived from an EMBL/GenBank/DDBJ whole genome shotgun (WGS) entry which is preliminary data.</text>
</comment>
<dbReference type="PANTHER" id="PTHR45800">
    <property type="entry name" value="PHOSPHATIDYLINOSITOL 4-KINASE GAMMA"/>
    <property type="match status" value="1"/>
</dbReference>
<dbReference type="CDD" id="cd17039">
    <property type="entry name" value="Ubl_ubiquitin_like"/>
    <property type="match status" value="1"/>
</dbReference>
<evidence type="ECO:0000259" key="7">
    <source>
        <dbReference type="PROSITE" id="PS50053"/>
    </source>
</evidence>
<evidence type="ECO:0000313" key="9">
    <source>
        <dbReference type="Proteomes" id="UP001054902"/>
    </source>
</evidence>
<feature type="region of interest" description="Disordered" evidence="6">
    <location>
        <begin position="541"/>
        <end position="568"/>
    </location>
</feature>
<dbReference type="AlphaFoldDB" id="A0AAD3CHC1"/>
<dbReference type="GO" id="GO:0005524">
    <property type="term" value="F:ATP binding"/>
    <property type="evidence" value="ECO:0007669"/>
    <property type="project" value="UniProtKB-KW"/>
</dbReference>
<dbReference type="SMART" id="SM00213">
    <property type="entry name" value="UBQ"/>
    <property type="match status" value="1"/>
</dbReference>
<dbReference type="Pfam" id="PF00454">
    <property type="entry name" value="PI3_PI4_kinase"/>
    <property type="match status" value="1"/>
</dbReference>
<organism evidence="8 9">
    <name type="scientific">Chaetoceros tenuissimus</name>
    <dbReference type="NCBI Taxonomy" id="426638"/>
    <lineage>
        <taxon>Eukaryota</taxon>
        <taxon>Sar</taxon>
        <taxon>Stramenopiles</taxon>
        <taxon>Ochrophyta</taxon>
        <taxon>Bacillariophyta</taxon>
        <taxon>Coscinodiscophyceae</taxon>
        <taxon>Chaetocerotophycidae</taxon>
        <taxon>Chaetocerotales</taxon>
        <taxon>Chaetocerotaceae</taxon>
        <taxon>Chaetoceros</taxon>
    </lineage>
</organism>
<feature type="domain" description="Ubiquitin-like" evidence="7">
    <location>
        <begin position="21"/>
        <end position="73"/>
    </location>
</feature>
<protein>
    <recommendedName>
        <fullName evidence="7">Ubiquitin-like domain-containing protein</fullName>
    </recommendedName>
</protein>
<accession>A0AAD3CHC1</accession>
<evidence type="ECO:0000256" key="5">
    <source>
        <dbReference type="ARBA" id="ARBA00022840"/>
    </source>
</evidence>
<dbReference type="InterPro" id="IPR000403">
    <property type="entry name" value="PI3/4_kinase_cat_dom"/>
</dbReference>
<dbReference type="EMBL" id="BLLK01000022">
    <property type="protein sequence ID" value="GFH45836.1"/>
    <property type="molecule type" value="Genomic_DNA"/>
</dbReference>
<keyword evidence="4" id="KW-0418">Kinase</keyword>
<feature type="compositionally biased region" description="Low complexity" evidence="6">
    <location>
        <begin position="541"/>
        <end position="550"/>
    </location>
</feature>
<feature type="compositionally biased region" description="Low complexity" evidence="6">
    <location>
        <begin position="558"/>
        <end position="567"/>
    </location>
</feature>
<evidence type="ECO:0000313" key="8">
    <source>
        <dbReference type="EMBL" id="GFH45836.1"/>
    </source>
</evidence>
<evidence type="ECO:0000256" key="4">
    <source>
        <dbReference type="ARBA" id="ARBA00022777"/>
    </source>
</evidence>
<feature type="region of interest" description="Disordered" evidence="6">
    <location>
        <begin position="640"/>
        <end position="673"/>
    </location>
</feature>
<evidence type="ECO:0000256" key="1">
    <source>
        <dbReference type="ARBA" id="ARBA00008941"/>
    </source>
</evidence>
<comment type="similarity">
    <text evidence="1">Belongs to the PI3/PI4-kinase family. Type II PI4K subfamily.</text>
</comment>
<sequence>MPSSRGKFPPAPPLESEKVDLKLFIRDADDPHSKKRPLTVKSWSTIKDIKDHIQKELHVPPHSQRLYFGPLLKIRCHLPNRWTLQDAGIYKNGETIYLKIEGSQCDVGLNLNQSSNSLESISVSVSGQSVQSTGSHAMSTLKPNKNDICISKSLLPHTSKALQRLVEQARRGLALGLKPNLVLDGSGGTYFLHDARKVRVGVFKPADEEPYAENNPRGHVRIEDTSSSSGAQAPMSMREGIQPGEACWREVAAYLLDHDCFADVPLTTLTEARHPAFHQNGSMLSLNQGGAAVGSHSLGSGKHSPEPLVKVGSFQEYINGECCMDDLSPTKITSIDEVHKIAVLDIRIMNADRNTANLICRRDPENPDYFELIPIDHGYCLRTVADVCWFDWCWLDWPQLKEPVSQKTKDYIMNLNIEEDVKMLRKKLNIPERALDYFRASNRLLQEGVRNGMTLYDIAILCCRNDDCGELPSRLETLISMADEISKSAVDNGRWHHTAASKALESQLSPHAGINRRKTLSMATGVCSNMFKSQSSMNLSSFLSESSNNSPPTPMAQSSASGSCSSSTVTIDQEEQCKEWAASMITNALDNPSPNRGATRRQRSISFARGHDDSDHPLSCSDHSVSSYCDSETSPAGFWHVPPSASKDDLDESSWSPFASPALRSASPDNVSQADIDNDSLELGKGAPQRLVKFDLGNLIPPMSMRQSAMNVQAEDQPIDHELPLIPNSPKSMRRSVSYSAFSFKRLSDDDLQPRNLSGVDHQEQLKHYLHKFIDLLIDREIAPKVRSRQVSIEGYNDAKKTDMEMVRRELEKASVAN</sequence>
<dbReference type="PROSITE" id="PS50053">
    <property type="entry name" value="UBIQUITIN_2"/>
    <property type="match status" value="1"/>
</dbReference>
<dbReference type="InterPro" id="IPR000626">
    <property type="entry name" value="Ubiquitin-like_dom"/>
</dbReference>
<evidence type="ECO:0000256" key="6">
    <source>
        <dbReference type="SAM" id="MobiDB-lite"/>
    </source>
</evidence>
<dbReference type="GO" id="GO:0016301">
    <property type="term" value="F:kinase activity"/>
    <property type="evidence" value="ECO:0007669"/>
    <property type="project" value="UniProtKB-KW"/>
</dbReference>
<keyword evidence="3" id="KW-0547">Nucleotide-binding</keyword>
<evidence type="ECO:0000256" key="2">
    <source>
        <dbReference type="ARBA" id="ARBA00022679"/>
    </source>
</evidence>
<keyword evidence="5" id="KW-0067">ATP-binding</keyword>
<keyword evidence="9" id="KW-1185">Reference proteome</keyword>
<dbReference type="SUPFAM" id="SSF54236">
    <property type="entry name" value="Ubiquitin-like"/>
    <property type="match status" value="1"/>
</dbReference>
<dbReference type="InterPro" id="IPR029071">
    <property type="entry name" value="Ubiquitin-like_domsf"/>
</dbReference>